<evidence type="ECO:0000256" key="1">
    <source>
        <dbReference type="SAM" id="MobiDB-lite"/>
    </source>
</evidence>
<dbReference type="GeneID" id="16605871"/>
<organism evidence="2 3">
    <name type="scientific">Pandoravirus salinus</name>
    <dbReference type="NCBI Taxonomy" id="1349410"/>
    <lineage>
        <taxon>Viruses</taxon>
        <taxon>Pandoravirus</taxon>
    </lineage>
</organism>
<evidence type="ECO:0000313" key="3">
    <source>
        <dbReference type="Proteomes" id="UP000204584"/>
    </source>
</evidence>
<proteinExistence type="predicted"/>
<evidence type="ECO:0000313" key="2">
    <source>
        <dbReference type="EMBL" id="AGO84084.1"/>
    </source>
</evidence>
<keyword evidence="3" id="KW-1185">Reference proteome</keyword>
<accession>S4VU88</accession>
<feature type="region of interest" description="Disordered" evidence="1">
    <location>
        <begin position="128"/>
        <end position="163"/>
    </location>
</feature>
<sequence length="274" mass="30809">MRSPFLQKRPADQPHPRARAASLILQGRKSTPQRRLPQQGTHGPAADSWTASWSTAKAHQTSAEARQNQCMDTTAPHVGIVVGQRRRAPARRCDAHGRLHGDTNLRIVEQVRQHLHLQLVPLCPPPFSSDLAQMTQPEKKSKGHNNSGDAQKRQSGTATATTTNNASRVGAFFQRRCFGFLSHCVVQKTRPRKGALFFFIGTLLPVPMAFCSDRQWLAERRHHSDKNRKRQKDRGACGTPWVAATETRTRLCLFFLSFQRPLGRFSFSCSNKSR</sequence>
<dbReference type="RefSeq" id="YP_008437152.1">
    <property type="nucleotide sequence ID" value="NC_022098.1"/>
</dbReference>
<dbReference type="KEGG" id="vg:16605871"/>
<gene>
    <name evidence="2" type="ORF">psal_cds_393</name>
</gene>
<name>S4VU88_9VIRU</name>
<feature type="compositionally biased region" description="Polar residues" evidence="1">
    <location>
        <begin position="59"/>
        <end position="70"/>
    </location>
</feature>
<feature type="compositionally biased region" description="Polar residues" evidence="1">
    <location>
        <begin position="144"/>
        <end position="156"/>
    </location>
</feature>
<reference evidence="2 3" key="1">
    <citation type="journal article" date="2013" name="Science">
        <title>Pandoraviruses: amoeba viruses with genomes up to 2.5 Mb reaching that of parasitic eukaryotes.</title>
        <authorList>
            <person name="Philippe N."/>
            <person name="Legendre M."/>
            <person name="Doutre G."/>
            <person name="Coute Y."/>
            <person name="Poirot O."/>
            <person name="Lescot M."/>
            <person name="Arslan D."/>
            <person name="Seltzer V."/>
            <person name="Bertaux L."/>
            <person name="Bruley C."/>
            <person name="Garin J."/>
            <person name="Claverie J.M."/>
            <person name="Abergel C."/>
        </authorList>
    </citation>
    <scope>NUCLEOTIDE SEQUENCE [LARGE SCALE GENOMIC DNA]</scope>
</reference>
<protein>
    <submittedName>
        <fullName evidence="2">Uncharacterized protein</fullName>
    </submittedName>
</protein>
<dbReference type="Proteomes" id="UP000204584">
    <property type="component" value="Segment"/>
</dbReference>
<dbReference type="EMBL" id="KC977571">
    <property type="protein sequence ID" value="AGO84084.1"/>
    <property type="molecule type" value="Genomic_DNA"/>
</dbReference>
<feature type="compositionally biased region" description="Low complexity" evidence="1">
    <location>
        <begin position="45"/>
        <end position="58"/>
    </location>
</feature>
<feature type="region of interest" description="Disordered" evidence="1">
    <location>
        <begin position="25"/>
        <end position="70"/>
    </location>
</feature>